<comment type="caution">
    <text evidence="1">The sequence shown here is derived from an EMBL/GenBank/DDBJ whole genome shotgun (WGS) entry which is preliminary data.</text>
</comment>
<dbReference type="EMBL" id="JBICBT010001386">
    <property type="protein sequence ID" value="KAL3070034.1"/>
    <property type="molecule type" value="Genomic_DNA"/>
</dbReference>
<protein>
    <submittedName>
        <fullName evidence="1">Uncharacterized protein</fullName>
    </submittedName>
</protein>
<sequence>MSNSYQTIDSICIGTRHFQCTLKGGKTETGKIERKQNRSADPHRGEVVPRLRRRIGSGGAASDVRTMALPTSNVIGGM</sequence>
<organism evidence="1 2">
    <name type="scientific">Heterodera trifolii</name>
    <dbReference type="NCBI Taxonomy" id="157864"/>
    <lineage>
        <taxon>Eukaryota</taxon>
        <taxon>Metazoa</taxon>
        <taxon>Ecdysozoa</taxon>
        <taxon>Nematoda</taxon>
        <taxon>Chromadorea</taxon>
        <taxon>Rhabditida</taxon>
        <taxon>Tylenchina</taxon>
        <taxon>Tylenchomorpha</taxon>
        <taxon>Tylenchoidea</taxon>
        <taxon>Heteroderidae</taxon>
        <taxon>Heteroderinae</taxon>
        <taxon>Heterodera</taxon>
    </lineage>
</organism>
<dbReference type="AlphaFoldDB" id="A0ABD2HQ90"/>
<proteinExistence type="predicted"/>
<name>A0ABD2HQ90_9BILA</name>
<keyword evidence="2" id="KW-1185">Reference proteome</keyword>
<evidence type="ECO:0000313" key="1">
    <source>
        <dbReference type="EMBL" id="KAL3070034.1"/>
    </source>
</evidence>
<reference evidence="1 2" key="1">
    <citation type="submission" date="2024-10" db="EMBL/GenBank/DDBJ databases">
        <authorList>
            <person name="Kim D."/>
        </authorList>
    </citation>
    <scope>NUCLEOTIDE SEQUENCE [LARGE SCALE GENOMIC DNA]</scope>
    <source>
        <strain evidence="1">BH-2024</strain>
    </source>
</reference>
<evidence type="ECO:0000313" key="2">
    <source>
        <dbReference type="Proteomes" id="UP001620626"/>
    </source>
</evidence>
<gene>
    <name evidence="1" type="ORF">niasHT_033544</name>
</gene>
<dbReference type="Proteomes" id="UP001620626">
    <property type="component" value="Unassembled WGS sequence"/>
</dbReference>
<accession>A0ABD2HQ90</accession>